<protein>
    <submittedName>
        <fullName evidence="9">G_PROTEIN_RECEP_F1_2 domain-containing protein</fullName>
    </submittedName>
</protein>
<dbReference type="PROSITE" id="PS50262">
    <property type="entry name" value="G_PROTEIN_RECEP_F1_2"/>
    <property type="match status" value="1"/>
</dbReference>
<feature type="compositionally biased region" description="Basic residues" evidence="5">
    <location>
        <begin position="562"/>
        <end position="571"/>
    </location>
</feature>
<feature type="transmembrane region" description="Helical" evidence="6">
    <location>
        <begin position="321"/>
        <end position="337"/>
    </location>
</feature>
<sequence>MTTNDSSLECICSDLQKDEYSPFYAWLNYIIIICLLPWLSIFGLVTNICNVFIFSRKRMRSSANTYLFFLACSDFLVILTGLFIFWIDSARTYIQELSQAPYTTVYALPFGYMAQTSSVYFTVAAAVDCYVAVCWKSMSNNYCTVKRARQVCGGVAALSIFYNSMRFPQFNLRKCVPDGSDEFVIEICPTTLFYTINTIYNVYMYMVLMTLMPFFFLLILNTFIVVKQSIDTQKLKKLSVYSQVSTHSDRTSSPILFKNGNEPMSPIPVTESMDTDDTITMIMVVVLFLCCNTLALIVNIIETFFEPDQTILHTLSDVSNFLVVFNSSVNCVIYYIFNKEYRELFRYHFLSKLCCCKKESDRLPRPALYFENGKKKSEVNGLYPDYTKMANPSPMCNPASPVWRPLNWHSEFSSSADWHSDCTIPTTDITRHPQSPCPSFVPSMNMDIQLMDDDEYDSGLGPENAQSSTTQNSVPKNLEVRLVGEKEQVFISPQDPKLSSDVSVTAFSPASWIGNLGICSFFVGCPPSGRLRLLIPSADSKDVASMPKRIALKKTIKRIAKKERRAKKNRKGHQEQPSSPSHVQLDKTLSGESVEQQFGPFQIKEELLPRPLQLLKIVEKAKDEESIHLASSVFPEHSEVVKPSAEQSDVLVEPTEQEFVKDEESVHLESSIFPTRTVPCLSAEAPSVHLASSVFPTGSSAEPLDLNARQTLNRIINKKSRSVEFIRAKPIPPKRTSVSAEPIKPDAPLNVLAQLSLAIQRNKMILDHLLRNKDQVKSAENTETCYCNLTSLLHSNRERPCLDEISKLPARFYDSCWLQASLSTIPSSTINSDSVTSSVFNTSKTSLVQWGASVGTQTSVDDLNDDPWKHFQLLPIAASRESVGNQGLRGVAMDCSSVAELIHHLGEPTSISVYIEKLEEICCDYLKLVKKVYLPPQNKH</sequence>
<evidence type="ECO:0000259" key="7">
    <source>
        <dbReference type="PROSITE" id="PS50262"/>
    </source>
</evidence>
<dbReference type="SMART" id="SM01381">
    <property type="entry name" value="7TM_GPCR_Srsx"/>
    <property type="match status" value="1"/>
</dbReference>
<dbReference type="InterPro" id="IPR017452">
    <property type="entry name" value="GPCR_Rhodpsn_7TM"/>
</dbReference>
<dbReference type="AlphaFoldDB" id="A0A1I7RNJ2"/>
<feature type="domain" description="G-protein coupled receptors family 1 profile" evidence="7">
    <location>
        <begin position="46"/>
        <end position="334"/>
    </location>
</feature>
<feature type="transmembrane region" description="Helical" evidence="6">
    <location>
        <begin position="26"/>
        <end position="54"/>
    </location>
</feature>
<comment type="subcellular location">
    <subcellularLocation>
        <location evidence="1">Membrane</location>
    </subcellularLocation>
</comment>
<feature type="region of interest" description="Disordered" evidence="5">
    <location>
        <begin position="453"/>
        <end position="473"/>
    </location>
</feature>
<feature type="region of interest" description="Disordered" evidence="5">
    <location>
        <begin position="562"/>
        <end position="585"/>
    </location>
</feature>
<evidence type="ECO:0000256" key="3">
    <source>
        <dbReference type="ARBA" id="ARBA00022989"/>
    </source>
</evidence>
<organism evidence="8 9">
    <name type="scientific">Bursaphelenchus xylophilus</name>
    <name type="common">Pinewood nematode worm</name>
    <name type="synonym">Aphelenchoides xylophilus</name>
    <dbReference type="NCBI Taxonomy" id="6326"/>
    <lineage>
        <taxon>Eukaryota</taxon>
        <taxon>Metazoa</taxon>
        <taxon>Ecdysozoa</taxon>
        <taxon>Nematoda</taxon>
        <taxon>Chromadorea</taxon>
        <taxon>Rhabditida</taxon>
        <taxon>Tylenchina</taxon>
        <taxon>Tylenchomorpha</taxon>
        <taxon>Aphelenchoidea</taxon>
        <taxon>Aphelenchoididae</taxon>
        <taxon>Bursaphelenchus</taxon>
    </lineage>
</organism>
<dbReference type="PRINTS" id="PR00237">
    <property type="entry name" value="GPCRRHODOPSN"/>
</dbReference>
<dbReference type="Proteomes" id="UP000095284">
    <property type="component" value="Unplaced"/>
</dbReference>
<proteinExistence type="predicted"/>
<feature type="transmembrane region" description="Helical" evidence="6">
    <location>
        <begin position="202"/>
        <end position="226"/>
    </location>
</feature>
<dbReference type="Gene3D" id="1.20.1070.10">
    <property type="entry name" value="Rhodopsin 7-helix transmembrane proteins"/>
    <property type="match status" value="1"/>
</dbReference>
<dbReference type="GO" id="GO:0016020">
    <property type="term" value="C:membrane"/>
    <property type="evidence" value="ECO:0007669"/>
    <property type="project" value="UniProtKB-SubCell"/>
</dbReference>
<evidence type="ECO:0000313" key="9">
    <source>
        <dbReference type="WBParaSite" id="BXY_0227900.1"/>
    </source>
</evidence>
<dbReference type="InterPro" id="IPR053326">
    <property type="entry name" value="GPCR1-like"/>
</dbReference>
<keyword evidence="4 6" id="KW-0472">Membrane</keyword>
<feature type="transmembrane region" description="Helical" evidence="6">
    <location>
        <begin position="118"/>
        <end position="135"/>
    </location>
</feature>
<name>A0A1I7RNJ2_BURXY</name>
<dbReference type="PANTHER" id="PTHR47632">
    <property type="entry name" value="FMRFAMIDE PEPTIDE RECEPTOR FAMILY-RELATED"/>
    <property type="match status" value="1"/>
</dbReference>
<feature type="transmembrane region" description="Helical" evidence="6">
    <location>
        <begin position="66"/>
        <end position="87"/>
    </location>
</feature>
<dbReference type="SUPFAM" id="SSF81321">
    <property type="entry name" value="Family A G protein-coupled receptor-like"/>
    <property type="match status" value="1"/>
</dbReference>
<evidence type="ECO:0000313" key="8">
    <source>
        <dbReference type="Proteomes" id="UP000095284"/>
    </source>
</evidence>
<dbReference type="Pfam" id="PF00001">
    <property type="entry name" value="7tm_1"/>
    <property type="match status" value="1"/>
</dbReference>
<evidence type="ECO:0000256" key="6">
    <source>
        <dbReference type="SAM" id="Phobius"/>
    </source>
</evidence>
<evidence type="ECO:0000256" key="2">
    <source>
        <dbReference type="ARBA" id="ARBA00022692"/>
    </source>
</evidence>
<keyword evidence="3 6" id="KW-1133">Transmembrane helix</keyword>
<dbReference type="CDD" id="cd14978">
    <property type="entry name" value="7tmA_FMRFamide_R-like"/>
    <property type="match status" value="1"/>
</dbReference>
<evidence type="ECO:0000256" key="4">
    <source>
        <dbReference type="ARBA" id="ARBA00023136"/>
    </source>
</evidence>
<dbReference type="PANTHER" id="PTHR47632:SF4">
    <property type="entry name" value="G-PROTEIN COUPLED RECEPTORS FAMILY 1 PROFILE DOMAIN-CONTAINING PROTEIN"/>
    <property type="match status" value="1"/>
</dbReference>
<reference evidence="9" key="1">
    <citation type="submission" date="2016-11" db="UniProtKB">
        <authorList>
            <consortium name="WormBaseParasite"/>
        </authorList>
    </citation>
    <scope>IDENTIFICATION</scope>
</reference>
<accession>A0A1I7RNJ2</accession>
<dbReference type="WBParaSite" id="BXY_0227900.1">
    <property type="protein sequence ID" value="BXY_0227900.1"/>
    <property type="gene ID" value="BXY_0227900"/>
</dbReference>
<evidence type="ECO:0000256" key="1">
    <source>
        <dbReference type="ARBA" id="ARBA00004370"/>
    </source>
</evidence>
<feature type="compositionally biased region" description="Polar residues" evidence="5">
    <location>
        <begin position="464"/>
        <end position="473"/>
    </location>
</feature>
<dbReference type="InterPro" id="IPR000276">
    <property type="entry name" value="GPCR_Rhodpsn"/>
</dbReference>
<evidence type="ECO:0000256" key="5">
    <source>
        <dbReference type="SAM" id="MobiDB-lite"/>
    </source>
</evidence>
<dbReference type="GO" id="GO:0004930">
    <property type="term" value="F:G protein-coupled receptor activity"/>
    <property type="evidence" value="ECO:0007669"/>
    <property type="project" value="InterPro"/>
</dbReference>
<keyword evidence="2 6" id="KW-0812">Transmembrane</keyword>
<feature type="transmembrane region" description="Helical" evidence="6">
    <location>
        <begin position="279"/>
        <end position="301"/>
    </location>
</feature>